<proteinExistence type="predicted"/>
<feature type="compositionally biased region" description="Polar residues" evidence="3">
    <location>
        <begin position="213"/>
        <end position="224"/>
    </location>
</feature>
<feature type="compositionally biased region" description="Polar residues" evidence="3">
    <location>
        <begin position="612"/>
        <end position="632"/>
    </location>
</feature>
<feature type="compositionally biased region" description="Gly residues" evidence="3">
    <location>
        <begin position="8"/>
        <end position="29"/>
    </location>
</feature>
<dbReference type="PANTHER" id="PTHR15653:SF0">
    <property type="entry name" value="CONNECTOR OF KINASE TO AP-1, ISOFORM E"/>
    <property type="match status" value="1"/>
</dbReference>
<dbReference type="Gene3D" id="3.40.50.1240">
    <property type="entry name" value="Phosphoglycerate mutase-like"/>
    <property type="match status" value="1"/>
</dbReference>
<evidence type="ECO:0000256" key="1">
    <source>
        <dbReference type="ARBA" id="ARBA00023054"/>
    </source>
</evidence>
<dbReference type="Proteomes" id="UP000593566">
    <property type="component" value="Unassembled WGS sequence"/>
</dbReference>
<dbReference type="Pfam" id="PF00328">
    <property type="entry name" value="His_Phos_2"/>
    <property type="match status" value="1"/>
</dbReference>
<dbReference type="SMART" id="SM00320">
    <property type="entry name" value="WD40"/>
    <property type="match status" value="7"/>
</dbReference>
<feature type="region of interest" description="Disordered" evidence="3">
    <location>
        <begin position="591"/>
        <end position="632"/>
    </location>
</feature>
<comment type="caution">
    <text evidence="6">The sequence shown here is derived from an EMBL/GenBank/DDBJ whole genome shotgun (WGS) entry which is preliminary data.</text>
</comment>
<feature type="region of interest" description="Disordered" evidence="3">
    <location>
        <begin position="1252"/>
        <end position="1273"/>
    </location>
</feature>
<accession>A0A8H6CB13</accession>
<feature type="compositionally biased region" description="Pro residues" evidence="3">
    <location>
        <begin position="229"/>
        <end position="240"/>
    </location>
</feature>
<feature type="compositionally biased region" description="Basic and acidic residues" evidence="3">
    <location>
        <begin position="397"/>
        <end position="409"/>
    </location>
</feature>
<evidence type="ECO:0000256" key="3">
    <source>
        <dbReference type="SAM" id="MobiDB-lite"/>
    </source>
</evidence>
<feature type="transmembrane region" description="Helical" evidence="4">
    <location>
        <begin position="1282"/>
        <end position="1308"/>
    </location>
</feature>
<protein>
    <recommendedName>
        <fullName evidence="5">Striatin N-terminal domain-containing protein</fullName>
    </recommendedName>
</protein>
<name>A0A8H6CB13_9LECA</name>
<dbReference type="Gene3D" id="1.20.5.300">
    <property type="match status" value="1"/>
</dbReference>
<dbReference type="PROSITE" id="PS50082">
    <property type="entry name" value="WD_REPEATS_2"/>
    <property type="match status" value="2"/>
</dbReference>
<keyword evidence="4" id="KW-1133">Transmembrane helix</keyword>
<dbReference type="InterPro" id="IPR013258">
    <property type="entry name" value="Striatin_N"/>
</dbReference>
<dbReference type="SUPFAM" id="SSF53254">
    <property type="entry name" value="Phosphoglycerate mutase-like"/>
    <property type="match status" value="1"/>
</dbReference>
<dbReference type="InterPro" id="IPR015943">
    <property type="entry name" value="WD40/YVTN_repeat-like_dom_sf"/>
</dbReference>
<keyword evidence="4" id="KW-0812">Transmembrane</keyword>
<feature type="compositionally biased region" description="Basic residues" evidence="3">
    <location>
        <begin position="386"/>
        <end position="396"/>
    </location>
</feature>
<dbReference type="Pfam" id="PF00400">
    <property type="entry name" value="WD40"/>
    <property type="match status" value="5"/>
</dbReference>
<feature type="compositionally biased region" description="Polar residues" evidence="3">
    <location>
        <begin position="249"/>
        <end position="262"/>
    </location>
</feature>
<dbReference type="InterPro" id="IPR029033">
    <property type="entry name" value="His_PPase_superfam"/>
</dbReference>
<evidence type="ECO:0000259" key="5">
    <source>
        <dbReference type="Pfam" id="PF08232"/>
    </source>
</evidence>
<dbReference type="InterPro" id="IPR001680">
    <property type="entry name" value="WD40_rpt"/>
</dbReference>
<keyword evidence="7" id="KW-1185">Reference proteome</keyword>
<dbReference type="PROSITE" id="PS50294">
    <property type="entry name" value="WD_REPEATS_REGION"/>
    <property type="match status" value="1"/>
</dbReference>
<evidence type="ECO:0000313" key="6">
    <source>
        <dbReference type="EMBL" id="KAF6220043.1"/>
    </source>
</evidence>
<dbReference type="Pfam" id="PF08232">
    <property type="entry name" value="Striatin"/>
    <property type="match status" value="1"/>
</dbReference>
<keyword evidence="4" id="KW-0472">Membrane</keyword>
<feature type="compositionally biased region" description="Gly residues" evidence="3">
    <location>
        <begin position="1263"/>
        <end position="1273"/>
    </location>
</feature>
<dbReference type="InterPro" id="IPR036322">
    <property type="entry name" value="WD40_repeat_dom_sf"/>
</dbReference>
<dbReference type="InterPro" id="IPR000560">
    <property type="entry name" value="His_Pase_clade-2"/>
</dbReference>
<feature type="compositionally biased region" description="Polar residues" evidence="3">
    <location>
        <begin position="269"/>
        <end position="287"/>
    </location>
</feature>
<feature type="compositionally biased region" description="Low complexity" evidence="3">
    <location>
        <begin position="1252"/>
        <end position="1262"/>
    </location>
</feature>
<evidence type="ECO:0000313" key="7">
    <source>
        <dbReference type="Proteomes" id="UP000593566"/>
    </source>
</evidence>
<sequence length="1326" mass="141424">MAWQNSAGMGGSGGSAGGGSEAGNSGGQPQGTEYTLQGVMRFLQTEWHRHERERNAWQIERAEMKSRIGKLEGDGRTNKRLRESMDKHIRLLEHALKKEREKAKSPQSGTQPEDKKEEIQATKQNVRPTSKGKPHNSFLDLEPEDQSSPSLRHESERDRSRLYLGKCIEEVSYHVLSFNGQQQYSEEPEQALQNHQYANDQQPQRSLEEVYVQQRQKQLPTNYGSLGPSPLPNHQPPPVPRVSDIPALSRTSQPPEQASYMSRSLPERQAQQQNPPLTAIDRSNQPRSEYGFPNRDRDEQVEKVAHSYDSFGRPIPPREEEENAKTSEEPEVADADGWNFDDPAEPPLTEDRPAPEQPLPQRPDTDVFPNANNVALKSPTRGGPGSHRRKSSLSRRRPSDGSHELRELSTSHTGGSFRGDAGQFKVRFALRGHLDVVRSVIFSGGGSPAQPEICTAGDDGTIKRWTAGSNPNKGEDLDLKCDQTHRGHTGAVLSLAASPVHQPFTNGGRAQGDGWVFSGGQDATVRVWERGRVDPKATLDGHTDAVWTVCVLPGTSASILGDQSTHHGGPDRTIIASGAADGTILIWAVSTPPQASSPHQASRRGTGGSRRANSVSAGSNFPSSPQPNTATSKPFQYSLVHRIERPDHPSPTCISPLSISGETFVVSYADASILVYNTRTAEEMVGMASLETYDGTASTGVNAVGATTVGLEGTMSFDSGRGVSEDESTVHGPTGSSSGVEGVILSGHEDRYIRFFDANSGQCTYDMLAHPAAISALSLSPSGAELVSAGHDASLRFWSLEKRSCAQEITSHRLMRGEGICSVVWSQDGRWVVSGGGDGVVKVFSRSNGDQSRQTLLPFALLLPLTTAAETVLGLYIFSRHGDRTSKAWPPTKLTNLGYNEIFSSGTWFRENYINGSSPINGIEPNNVKLSQIAASAPLDNVLMTSAQGFLQGLYPPVGATLGSQTLGNGTVVAAPLNGYQLIPIQTVTTGTGSENDAWLQGASNCADAEISSNNYLTSPEYLALLNSTQAFYSNILPTINTTFNASQANFANAYSIFDHLNVAAIHNATIPSSNLLTPDALLQIRTLADTHEFNLAYNASDPIRAVAGATLAAQIVTALNATVASNGTAAPVTLQLGAYGPFQSFFGLADLPSLGPDWVGIPDYASTMTFELFTDAPPSPFPAADDLRVRFLWRNGTAGGAGAPTPYPLFGQQDLTLAWTDFVSGMDKFAIGSQADWCTACGNSTGACASSSSTLTSPSSGGKDGGGGGGGGGVSRPVAGVIGAMVTLAVVLGVEGLIMLVAGLRLVGKRRLGAGAREGAVRPKA</sequence>
<evidence type="ECO:0000256" key="2">
    <source>
        <dbReference type="PROSITE-ProRule" id="PRU00221"/>
    </source>
</evidence>
<reference evidence="6 7" key="1">
    <citation type="journal article" date="2020" name="Genomics">
        <title>Complete, high-quality genomes from long-read metagenomic sequencing of two wolf lichen thalli reveals enigmatic genome architecture.</title>
        <authorList>
            <person name="McKenzie S.K."/>
            <person name="Walston R.F."/>
            <person name="Allen J.L."/>
        </authorList>
    </citation>
    <scope>NUCLEOTIDE SEQUENCE [LARGE SCALE GENOMIC DNA]</scope>
    <source>
        <strain evidence="6">WasteWater1</strain>
    </source>
</reference>
<feature type="domain" description="Striatin N-terminal" evidence="5">
    <location>
        <begin position="35"/>
        <end position="175"/>
    </location>
</feature>
<feature type="compositionally biased region" description="Basic and acidic residues" evidence="3">
    <location>
        <begin position="53"/>
        <end position="104"/>
    </location>
</feature>
<feature type="repeat" description="WD" evidence="2">
    <location>
        <begin position="767"/>
        <end position="808"/>
    </location>
</feature>
<gene>
    <name evidence="6" type="ORF">HO133_003868</name>
</gene>
<keyword evidence="1" id="KW-0175">Coiled coil</keyword>
<dbReference type="SUPFAM" id="SSF50978">
    <property type="entry name" value="WD40 repeat-like"/>
    <property type="match status" value="1"/>
</dbReference>
<feature type="repeat" description="WD" evidence="2">
    <location>
        <begin position="570"/>
        <end position="597"/>
    </location>
</feature>
<dbReference type="GeneID" id="59332279"/>
<dbReference type="RefSeq" id="XP_037149478.1">
    <property type="nucleotide sequence ID" value="XM_037294790.1"/>
</dbReference>
<dbReference type="InterPro" id="IPR051488">
    <property type="entry name" value="WD_repeat_striatin"/>
</dbReference>
<feature type="region of interest" description="Disordered" evidence="3">
    <location>
        <begin position="718"/>
        <end position="740"/>
    </location>
</feature>
<organism evidence="6 7">
    <name type="scientific">Letharia lupina</name>
    <dbReference type="NCBI Taxonomy" id="560253"/>
    <lineage>
        <taxon>Eukaryota</taxon>
        <taxon>Fungi</taxon>
        <taxon>Dikarya</taxon>
        <taxon>Ascomycota</taxon>
        <taxon>Pezizomycotina</taxon>
        <taxon>Lecanoromycetes</taxon>
        <taxon>OSLEUM clade</taxon>
        <taxon>Lecanoromycetidae</taxon>
        <taxon>Lecanorales</taxon>
        <taxon>Lecanorineae</taxon>
        <taxon>Parmeliaceae</taxon>
        <taxon>Letharia</taxon>
    </lineage>
</organism>
<feature type="compositionally biased region" description="Polar residues" evidence="3">
    <location>
        <begin position="591"/>
        <end position="600"/>
    </location>
</feature>
<dbReference type="Gene3D" id="2.130.10.10">
    <property type="entry name" value="YVTN repeat-like/Quinoprotein amine dehydrogenase"/>
    <property type="match status" value="2"/>
</dbReference>
<feature type="region of interest" description="Disordered" evidence="3">
    <location>
        <begin position="53"/>
        <end position="159"/>
    </location>
</feature>
<feature type="region of interest" description="Disordered" evidence="3">
    <location>
        <begin position="1"/>
        <end position="33"/>
    </location>
</feature>
<keyword evidence="2" id="KW-0853">WD repeat</keyword>
<feature type="compositionally biased region" description="Polar residues" evidence="3">
    <location>
        <begin position="180"/>
        <end position="205"/>
    </location>
</feature>
<feature type="compositionally biased region" description="Basic and acidic residues" evidence="3">
    <location>
        <begin position="294"/>
        <end position="306"/>
    </location>
</feature>
<evidence type="ECO:0000256" key="4">
    <source>
        <dbReference type="SAM" id="Phobius"/>
    </source>
</evidence>
<feature type="region of interest" description="Disordered" evidence="3">
    <location>
        <begin position="180"/>
        <end position="420"/>
    </location>
</feature>
<dbReference type="EMBL" id="JACCJB010000018">
    <property type="protein sequence ID" value="KAF6220043.1"/>
    <property type="molecule type" value="Genomic_DNA"/>
</dbReference>
<dbReference type="PANTHER" id="PTHR15653">
    <property type="entry name" value="STRIATIN"/>
    <property type="match status" value="1"/>
</dbReference>